<reference evidence="3" key="1">
    <citation type="submission" date="2016-11" db="UniProtKB">
        <authorList>
            <consortium name="WormBaseParasite"/>
        </authorList>
    </citation>
    <scope>IDENTIFICATION</scope>
</reference>
<evidence type="ECO:0000313" key="2">
    <source>
        <dbReference type="Proteomes" id="UP000095282"/>
    </source>
</evidence>
<dbReference type="Proteomes" id="UP000095282">
    <property type="component" value="Unplaced"/>
</dbReference>
<feature type="compositionally biased region" description="Basic and acidic residues" evidence="1">
    <location>
        <begin position="156"/>
        <end position="166"/>
    </location>
</feature>
<accession>A0A1I7TE79</accession>
<keyword evidence="2" id="KW-1185">Reference proteome</keyword>
<name>A0A1I7TE79_9PELO</name>
<evidence type="ECO:0000313" key="3">
    <source>
        <dbReference type="WBParaSite" id="Csp11.Scaffold589.g5071.t1"/>
    </source>
</evidence>
<evidence type="ECO:0000256" key="1">
    <source>
        <dbReference type="SAM" id="MobiDB-lite"/>
    </source>
</evidence>
<proteinExistence type="predicted"/>
<dbReference type="WBParaSite" id="Csp11.Scaffold589.g5071.t1">
    <property type="protein sequence ID" value="Csp11.Scaffold589.g5071.t1"/>
    <property type="gene ID" value="Csp11.Scaffold589.g5071"/>
</dbReference>
<dbReference type="AlphaFoldDB" id="A0A1I7TE79"/>
<dbReference type="STRING" id="1561998.A0A1I7TE79"/>
<sequence length="166" mass="19880">MRLFKTDLIKGSELKRYETPEKSPDSVKERPIREGVIYQMKMNNDFEAEYLKFRKKRFLEEMSNGLMSQYRYYDKLELPDEYDDIEYIYEQIPPNLNVMRLNKDPEFVEETVAIEWEIATPRLVMAAEEAKFAAMEAELKEKKYKGKNKQGVKLSKVMDKTRKPRE</sequence>
<feature type="region of interest" description="Disordered" evidence="1">
    <location>
        <begin position="143"/>
        <end position="166"/>
    </location>
</feature>
<organism evidence="2 3">
    <name type="scientific">Caenorhabditis tropicalis</name>
    <dbReference type="NCBI Taxonomy" id="1561998"/>
    <lineage>
        <taxon>Eukaryota</taxon>
        <taxon>Metazoa</taxon>
        <taxon>Ecdysozoa</taxon>
        <taxon>Nematoda</taxon>
        <taxon>Chromadorea</taxon>
        <taxon>Rhabditida</taxon>
        <taxon>Rhabditina</taxon>
        <taxon>Rhabditomorpha</taxon>
        <taxon>Rhabditoidea</taxon>
        <taxon>Rhabditidae</taxon>
        <taxon>Peloderinae</taxon>
        <taxon>Caenorhabditis</taxon>
    </lineage>
</organism>
<protein>
    <submittedName>
        <fullName evidence="3">DUF2052 domain-containing protein</fullName>
    </submittedName>
</protein>